<accession>F7DSD9</accession>
<dbReference type="OrthoDB" id="674604at2759"/>
<reference evidence="5" key="3">
    <citation type="submission" date="2025-09" db="UniProtKB">
        <authorList>
            <consortium name="Ensembl"/>
        </authorList>
    </citation>
    <scope>IDENTIFICATION</scope>
    <source>
        <strain evidence="5">Glennie</strain>
    </source>
</reference>
<name>F7DSD9_ORNAN</name>
<dbReference type="PROSITE" id="PS00678">
    <property type="entry name" value="WD_REPEATS_1"/>
    <property type="match status" value="1"/>
</dbReference>
<dbReference type="Gene3D" id="2.130.10.10">
    <property type="entry name" value="YVTN repeat-like/Quinoprotein amine dehydrogenase"/>
    <property type="match status" value="1"/>
</dbReference>
<gene>
    <name evidence="5" type="primary">FBXW10B</name>
</gene>
<dbReference type="CDD" id="cd00200">
    <property type="entry name" value="WD40"/>
    <property type="match status" value="1"/>
</dbReference>
<dbReference type="FunCoup" id="F7DSD9">
    <property type="interactions" value="5"/>
</dbReference>
<dbReference type="SUPFAM" id="SSF81383">
    <property type="entry name" value="F-box domain"/>
    <property type="match status" value="1"/>
</dbReference>
<reference evidence="5" key="2">
    <citation type="submission" date="2025-08" db="UniProtKB">
        <authorList>
            <consortium name="Ensembl"/>
        </authorList>
    </citation>
    <scope>IDENTIFICATION</scope>
    <source>
        <strain evidence="5">Glennie</strain>
    </source>
</reference>
<evidence type="ECO:0000256" key="1">
    <source>
        <dbReference type="ARBA" id="ARBA00022574"/>
    </source>
</evidence>
<evidence type="ECO:0000313" key="5">
    <source>
        <dbReference type="Ensembl" id="ENSOANP00000007861.2"/>
    </source>
</evidence>
<proteinExistence type="predicted"/>
<dbReference type="InterPro" id="IPR015943">
    <property type="entry name" value="WD40/YVTN_repeat-like_dom_sf"/>
</dbReference>
<dbReference type="Gene3D" id="1.20.1280.50">
    <property type="match status" value="1"/>
</dbReference>
<dbReference type="PANTHER" id="PTHR19872">
    <property type="entry name" value="UBIQUITIN LIGASE SPECIFICITY FACTOR/HREP PROTEIN"/>
    <property type="match status" value="1"/>
</dbReference>
<feature type="repeat" description="WD" evidence="3">
    <location>
        <begin position="518"/>
        <end position="557"/>
    </location>
</feature>
<dbReference type="InParanoid" id="F7DSD9"/>
<dbReference type="GeneTree" id="ENSGT00940000158003"/>
<dbReference type="eggNOG" id="KOG0274">
    <property type="taxonomic scope" value="Eukaryota"/>
</dbReference>
<evidence type="ECO:0000256" key="3">
    <source>
        <dbReference type="PROSITE-ProRule" id="PRU00221"/>
    </source>
</evidence>
<evidence type="ECO:0000313" key="6">
    <source>
        <dbReference type="Proteomes" id="UP000002279"/>
    </source>
</evidence>
<evidence type="ECO:0000256" key="4">
    <source>
        <dbReference type="SAM" id="MobiDB-lite"/>
    </source>
</evidence>
<reference evidence="5 6" key="1">
    <citation type="journal article" date="2008" name="Nature">
        <title>Genome analysis of the platypus reveals unique signatures of evolution.</title>
        <authorList>
            <person name="Warren W.C."/>
            <person name="Hillier L.W."/>
            <person name="Marshall Graves J.A."/>
            <person name="Birney E."/>
            <person name="Ponting C.P."/>
            <person name="Grutzner F."/>
            <person name="Belov K."/>
            <person name="Miller W."/>
            <person name="Clarke L."/>
            <person name="Chinwalla A.T."/>
            <person name="Yang S.P."/>
            <person name="Heger A."/>
            <person name="Locke D.P."/>
            <person name="Miethke P."/>
            <person name="Waters P.D."/>
            <person name="Veyrunes F."/>
            <person name="Fulton L."/>
            <person name="Fulton B."/>
            <person name="Graves T."/>
            <person name="Wallis J."/>
            <person name="Puente X.S."/>
            <person name="Lopez-Otin C."/>
            <person name="Ordonez G.R."/>
            <person name="Eichler E.E."/>
            <person name="Chen L."/>
            <person name="Cheng Z."/>
            <person name="Deakin J.E."/>
            <person name="Alsop A."/>
            <person name="Thompson K."/>
            <person name="Kirby P."/>
            <person name="Papenfuss A.T."/>
            <person name="Wakefield M.J."/>
            <person name="Olender T."/>
            <person name="Lancet D."/>
            <person name="Huttley G.A."/>
            <person name="Smit A.F."/>
            <person name="Pask A."/>
            <person name="Temple-Smith P."/>
            <person name="Batzer M.A."/>
            <person name="Walker J.A."/>
            <person name="Konkel M.K."/>
            <person name="Harris R.S."/>
            <person name="Whittington C.M."/>
            <person name="Wong E.S."/>
            <person name="Gemmell N.J."/>
            <person name="Buschiazzo E."/>
            <person name="Vargas Jentzsch I.M."/>
            <person name="Merkel A."/>
            <person name="Schmitz J."/>
            <person name="Zemann A."/>
            <person name="Churakov G."/>
            <person name="Kriegs J.O."/>
            <person name="Brosius J."/>
            <person name="Murchison E.P."/>
            <person name="Sachidanandam R."/>
            <person name="Smith C."/>
            <person name="Hannon G.J."/>
            <person name="Tsend-Ayush E."/>
            <person name="McMillan D."/>
            <person name="Attenborough R."/>
            <person name="Rens W."/>
            <person name="Ferguson-Smith M."/>
            <person name="Lefevre C.M."/>
            <person name="Sharp J.A."/>
            <person name="Nicholas K.R."/>
            <person name="Ray D.A."/>
            <person name="Kube M."/>
            <person name="Reinhardt R."/>
            <person name="Pringle T.H."/>
            <person name="Taylor J."/>
            <person name="Jones R.C."/>
            <person name="Nixon B."/>
            <person name="Dacheux J.L."/>
            <person name="Niwa H."/>
            <person name="Sekita Y."/>
            <person name="Huang X."/>
            <person name="Stark A."/>
            <person name="Kheradpour P."/>
            <person name="Kellis M."/>
            <person name="Flicek P."/>
            <person name="Chen Y."/>
            <person name="Webber C."/>
            <person name="Hardison R."/>
            <person name="Nelson J."/>
            <person name="Hallsworth-Pepin K."/>
            <person name="Delehaunty K."/>
            <person name="Markovic C."/>
            <person name="Minx P."/>
            <person name="Feng Y."/>
            <person name="Kremitzki C."/>
            <person name="Mitreva M."/>
            <person name="Glasscock J."/>
            <person name="Wylie T."/>
            <person name="Wohldmann P."/>
            <person name="Thiru P."/>
            <person name="Nhan M.N."/>
            <person name="Pohl C.S."/>
            <person name="Smith S.M."/>
            <person name="Hou S."/>
            <person name="Nefedov M."/>
            <person name="de Jong P.J."/>
            <person name="Renfree M.B."/>
            <person name="Mardis E.R."/>
            <person name="Wilson R.K."/>
        </authorList>
    </citation>
    <scope>NUCLEOTIDE SEQUENCE [LARGE SCALE GENOMIC DNA]</scope>
    <source>
        <strain evidence="5 6">Glennie</strain>
    </source>
</reference>
<dbReference type="OMA" id="QKCETCI"/>
<dbReference type="HOGENOM" id="CLU_011071_0_0_1"/>
<dbReference type="InterPro" id="IPR051075">
    <property type="entry name" value="SCF_subunit_WD-repeat"/>
</dbReference>
<dbReference type="SUPFAM" id="SSF50978">
    <property type="entry name" value="WD40 repeat-like"/>
    <property type="match status" value="1"/>
</dbReference>
<dbReference type="PROSITE" id="PS50082">
    <property type="entry name" value="WD_REPEATS_2"/>
    <property type="match status" value="2"/>
</dbReference>
<evidence type="ECO:0000256" key="2">
    <source>
        <dbReference type="ARBA" id="ARBA00022737"/>
    </source>
</evidence>
<dbReference type="PANTHER" id="PTHR19872:SF7">
    <property type="entry name" value="F-BOX AND WD REPEAT DOMAIN CONTAINING PROTEIN 10B-RELATED"/>
    <property type="match status" value="1"/>
</dbReference>
<dbReference type="InterPro" id="IPR036047">
    <property type="entry name" value="F-box-like_dom_sf"/>
</dbReference>
<dbReference type="SMART" id="SM00320">
    <property type="entry name" value="WD40"/>
    <property type="match status" value="5"/>
</dbReference>
<sequence length="1076" mass="121836">MKEPFLDTERLEFRLSLAPGLRCGKKTDLVPVCEKCQSCVLARKVFVTQEWFQRSSEGHRRKFLSGIFQRLKSPELLTSLWTLLGPSQGKDFLHARAYLGPRLEEEVRGSRLGHEPKKEKLEVVKLATWKWFARQSYWTKANFTICLLQMCGPALLNFAASLLRDQARLVDPEQKARAERTADVPVDTSKREIKLIPERRKNLSSSSSSSVSFPETQIIPSAVSPEKQAFLQYIFQEADIKHPETQSRVETLSSRLNEEKVLCGEPVLPSENEMATKTKVLPAFTKRTASRWSSTGFFRYKDFIRYLPIHLSKYILGLLDPSSLNKCFYVSRHWAMLARQVKRDHVTQKSLQDLIVMLQGSYPRGINPSYASWHLIPVPKVTEDGEIIKFKGHKWKFRTKNEYGLEAAYYGQETEMIPMEERNVFCGTYNVRILTDVWEQNRVIHYCGGELVALGSTDRKIRLLDVFQMKETPPVFRGHAGSIRALILSEKDSFVLSGSYDLSIRCWSMVTGSCTRIFNGHTGTITSLDLFENRLASGSKDCQVKVWDIISGKCLRTFKHKDPILCTRINDTYIVSGGEQGQVSVWHFDSDTLVKTLNGHEGSVKCLCFDRWHLLSGSMDGYVLGWSMVGKHQRCLTAFKHPREVLHVAFLYLRVISGCADGKIRIFNFLTGACLKIMRVNSRGDPANSFYIEGNRMVINTDSNILMFQFENMQWDYTNDQQKIMTKSGKPKTFNSPKQASLPEGAPSQKQTKPTSRRVSEEIQVKAKYFPRKRSAPFLHLPLSSRSRSPPAGSEAYRFPAVEAAEAILRRGKTRGPWPPVSPDQLLLTVGALQRAHGASEARSQALGRDHVRSAWEPAVLPRGRPGKVPSFRGPPPPEPRDPEGRAEDISLTWGLKKITMPFEIQKLRPDVKHSLQGPDVRSHIPEPVLVRSRSCGSLKNVPRRAEPSPLGRVGIPRDGEARLIGRLIGLRAIQPEHMVIGTPWGTAPLPKERPRFTVPDPYRVDGGFRLLTVREKEELRDSQLASFQAMMPKGPADPDRARRISWLRKIKGLPIDGFTKEGKTAAPELGRNLFI</sequence>
<dbReference type="STRING" id="9258.ENSOANP00000007861"/>
<dbReference type="InterPro" id="IPR001680">
    <property type="entry name" value="WD40_rpt"/>
</dbReference>
<dbReference type="InterPro" id="IPR019775">
    <property type="entry name" value="WD40_repeat_CS"/>
</dbReference>
<dbReference type="Bgee" id="ENSOANG00000004956">
    <property type="expression patterns" value="Expressed in testis and 6 other cell types or tissues"/>
</dbReference>
<keyword evidence="6" id="KW-1185">Reference proteome</keyword>
<dbReference type="PROSITE" id="PS50294">
    <property type="entry name" value="WD_REPEATS_REGION"/>
    <property type="match status" value="2"/>
</dbReference>
<dbReference type="CDD" id="cd22136">
    <property type="entry name" value="F-box_FBXW10"/>
    <property type="match status" value="1"/>
</dbReference>
<dbReference type="Ensembl" id="ENSOANT00000007863.2">
    <property type="protein sequence ID" value="ENSOANP00000007861.2"/>
    <property type="gene ID" value="ENSOANG00000004956.3"/>
</dbReference>
<feature type="region of interest" description="Disordered" evidence="4">
    <location>
        <begin position="839"/>
        <end position="887"/>
    </location>
</feature>
<dbReference type="Pfam" id="PF00400">
    <property type="entry name" value="WD40"/>
    <property type="match status" value="4"/>
</dbReference>
<dbReference type="Proteomes" id="UP000002279">
    <property type="component" value="Chromosome 15"/>
</dbReference>
<feature type="region of interest" description="Disordered" evidence="4">
    <location>
        <begin position="727"/>
        <end position="762"/>
    </location>
</feature>
<protein>
    <submittedName>
        <fullName evidence="5">Uncharacterized protein</fullName>
    </submittedName>
</protein>
<keyword evidence="2" id="KW-0677">Repeat</keyword>
<dbReference type="AlphaFoldDB" id="F7DSD9"/>
<keyword evidence="1 3" id="KW-0853">WD repeat</keyword>
<dbReference type="InterPro" id="IPR036322">
    <property type="entry name" value="WD40_repeat_dom_sf"/>
</dbReference>
<organism evidence="5 6">
    <name type="scientific">Ornithorhynchus anatinus</name>
    <name type="common">Duckbill platypus</name>
    <dbReference type="NCBI Taxonomy" id="9258"/>
    <lineage>
        <taxon>Eukaryota</taxon>
        <taxon>Metazoa</taxon>
        <taxon>Chordata</taxon>
        <taxon>Craniata</taxon>
        <taxon>Vertebrata</taxon>
        <taxon>Euteleostomi</taxon>
        <taxon>Mammalia</taxon>
        <taxon>Monotremata</taxon>
        <taxon>Ornithorhynchidae</taxon>
        <taxon>Ornithorhynchus</taxon>
    </lineage>
</organism>
<feature type="repeat" description="WD" evidence="3">
    <location>
        <begin position="476"/>
        <end position="517"/>
    </location>
</feature>